<reference evidence="1" key="1">
    <citation type="submission" date="2017-11" db="EMBL/GenBank/DDBJ databases">
        <authorList>
            <person name="Kajale S.C."/>
            <person name="Sharma A."/>
        </authorList>
    </citation>
    <scope>NUCLEOTIDE SEQUENCE</scope>
    <source>
        <strain evidence="1">LS1_42</strain>
    </source>
</reference>
<dbReference type="Proteomes" id="UP000766904">
    <property type="component" value="Unassembled WGS sequence"/>
</dbReference>
<keyword evidence="2" id="KW-1185">Reference proteome</keyword>
<dbReference type="AlphaFoldDB" id="A0A8J8Q4L0"/>
<protein>
    <submittedName>
        <fullName evidence="1">Uncharacterized protein</fullName>
    </submittedName>
</protein>
<organism evidence="1 2">
    <name type="scientific">Natronococcus pandeyae</name>
    <dbReference type="NCBI Taxonomy" id="2055836"/>
    <lineage>
        <taxon>Archaea</taxon>
        <taxon>Methanobacteriati</taxon>
        <taxon>Methanobacteriota</taxon>
        <taxon>Stenosarchaea group</taxon>
        <taxon>Halobacteria</taxon>
        <taxon>Halobacteriales</taxon>
        <taxon>Natrialbaceae</taxon>
        <taxon>Natronococcus</taxon>
    </lineage>
</organism>
<evidence type="ECO:0000313" key="1">
    <source>
        <dbReference type="EMBL" id="TYL37529.1"/>
    </source>
</evidence>
<accession>A0A8J8Q4L0</accession>
<dbReference type="EMBL" id="PHNJ01000009">
    <property type="protein sequence ID" value="TYL37529.1"/>
    <property type="molecule type" value="Genomic_DNA"/>
</dbReference>
<evidence type="ECO:0000313" key="2">
    <source>
        <dbReference type="Proteomes" id="UP000766904"/>
    </source>
</evidence>
<name>A0A8J8Q4L0_9EURY</name>
<comment type="caution">
    <text evidence="1">The sequence shown here is derived from an EMBL/GenBank/DDBJ whole genome shotgun (WGS) entry which is preliminary data.</text>
</comment>
<sequence>MVAIIQFDSEFILCSHRQIKSPFDACFAIERVLAGTYLLLLGVSVRSNGEDEFVFGSSEVEHSKDVVCTLPHIPIDFDTLDMLLVHSIRWCVGFVVANRRRTEQRFVGS</sequence>
<gene>
    <name evidence="1" type="ORF">CV102_16300</name>
</gene>
<proteinExistence type="predicted"/>